<proteinExistence type="predicted"/>
<protein>
    <recommendedName>
        <fullName evidence="6">Leucine-rich repeat domain-containing protein</fullName>
    </recommendedName>
</protein>
<dbReference type="AlphaFoldDB" id="A0A5P8E8A9"/>
<dbReference type="Pfam" id="PF00560">
    <property type="entry name" value="LRR_1"/>
    <property type="match status" value="1"/>
</dbReference>
<dbReference type="Proteomes" id="UP000249375">
    <property type="component" value="Chromosome"/>
</dbReference>
<keyword evidence="2" id="KW-0677">Repeat</keyword>
<organism evidence="4 5">
    <name type="scientific">Pseudoprevotella muciniphila</name>
    <dbReference type="NCBI Taxonomy" id="2133944"/>
    <lineage>
        <taxon>Bacteria</taxon>
        <taxon>Pseudomonadati</taxon>
        <taxon>Bacteroidota</taxon>
        <taxon>Bacteroidia</taxon>
        <taxon>Bacteroidales</taxon>
        <taxon>Prevotellaceae</taxon>
        <taxon>Pseudoprevotella</taxon>
    </lineage>
</organism>
<dbReference type="EMBL" id="CP033459">
    <property type="protein sequence ID" value="QFQ13186.1"/>
    <property type="molecule type" value="Genomic_DNA"/>
</dbReference>
<dbReference type="PANTHER" id="PTHR47566:SF1">
    <property type="entry name" value="PROTEIN NUD1"/>
    <property type="match status" value="1"/>
</dbReference>
<reference evidence="4 5" key="1">
    <citation type="submission" date="2018-11" db="EMBL/GenBank/DDBJ databases">
        <authorList>
            <person name="Na S.W."/>
            <person name="Baik M."/>
        </authorList>
    </citation>
    <scope>NUCLEOTIDE SEQUENCE [LARGE SCALE GENOMIC DNA]</scope>
    <source>
        <strain evidence="4 5">E39</strain>
    </source>
</reference>
<dbReference type="InterPro" id="IPR032675">
    <property type="entry name" value="LRR_dom_sf"/>
</dbReference>
<feature type="signal peptide" evidence="3">
    <location>
        <begin position="1"/>
        <end position="22"/>
    </location>
</feature>
<evidence type="ECO:0000256" key="2">
    <source>
        <dbReference type="ARBA" id="ARBA00022737"/>
    </source>
</evidence>
<evidence type="ECO:0000313" key="5">
    <source>
        <dbReference type="Proteomes" id="UP000249375"/>
    </source>
</evidence>
<dbReference type="InterPro" id="IPR001611">
    <property type="entry name" value="Leu-rich_rpt"/>
</dbReference>
<keyword evidence="3" id="KW-0732">Signal</keyword>
<dbReference type="PROSITE" id="PS51450">
    <property type="entry name" value="LRR"/>
    <property type="match status" value="1"/>
</dbReference>
<dbReference type="KEGG" id="alq:C7Y71_009280"/>
<evidence type="ECO:0000313" key="4">
    <source>
        <dbReference type="EMBL" id="QFQ13186.1"/>
    </source>
</evidence>
<evidence type="ECO:0008006" key="6">
    <source>
        <dbReference type="Google" id="ProtNLM"/>
    </source>
</evidence>
<evidence type="ECO:0000256" key="3">
    <source>
        <dbReference type="SAM" id="SignalP"/>
    </source>
</evidence>
<dbReference type="Gene3D" id="3.80.10.10">
    <property type="entry name" value="Ribonuclease Inhibitor"/>
    <property type="match status" value="3"/>
</dbReference>
<dbReference type="PANTHER" id="PTHR47566">
    <property type="match status" value="1"/>
</dbReference>
<sequence>MRKCYFLLAILALLLQATQLHAVEWLTANGTATGPDGKKFWQNDAAGGGYISLPSGTQYCRIYQDNGEDGDQTRNFPDGTLRFRIAKAMGYETPTGYGNTSVGGYTWNKSRDLYITKEQAQAITVLDLSANGGTRLTKITGIQIFENLEELYLSGNNLRSGVIPLHVLYPKKSNGEYDYANPYHPWTGINPNQRTGSYSWTDPFTGASETRYYEYRYLGYMLRFFPHLTYVDATDCYLYEFYAGGFDSDHLDNLEHVDLSNNPGLYHVDVDYSHVDYLNLSGCTGLTTLFASRTDLASIDLTGLSALKTLYMPNNSKLTTFVHSGTYDNLIYMDFKNCPLLTEIDHLDQCPNLQILKCQNCSISTLDLHADSQLKMLLCSNNYLTTLDVADNALVRLECANNQLTSLDCSGATNVTLKYLDCSGNQLTNIDVTHNDSLETLYCYSNQLSDLDITKNKKLKKLRISNNPIDTLDVTNNPLIEDFYCNNCGLNTISGFDDLEHLQVCKANNNNLTQIEFTKLTALETLLLTQNKLTEMDMTPCTKLKTLFCDAQGGYNSDGRWLKVLKLNSDSLTALKCDNNALLSLDLSNCSNLTHTGVIASCQRDIQDIKVYDHSKVCIELPNGAAGFGDPNDDPLNYFYTWSGSGYDLAHGEVLYRDGKYWLSIYNIGDPTTNDNTNDTKADVDLYGKTFSYCYYILDILNPNDDENLGKTVYYSGDHNYTLAGETVYKNPERGNENISVKIYPYVMHINPLSADNHSLNEANPGSPFYSGTIYLDYDAVVPAGTEVYIAKKININKEEIYSTASGGQEKVVADQLQLVKLVPGAGATEVVVPAYTPVYVKSATETGLFSFDRNNHGGIVQPLGVAEDGSDLIANNIFKGVLTDSTGLAKYSVLALGRGRPAGSDDSGYTAQSRIGFWPSSRTVIPAHRAFIPIEELEKAGVNNSSPGLLFSFTNDIDENTTTGIRTAASAKKNEGWYTINGVRLTGRPTEKGVYIHNGRKEVIR</sequence>
<gene>
    <name evidence="4" type="ORF">C7Y71_009280</name>
</gene>
<keyword evidence="1" id="KW-0433">Leucine-rich repeat</keyword>
<evidence type="ECO:0000256" key="1">
    <source>
        <dbReference type="ARBA" id="ARBA00022614"/>
    </source>
</evidence>
<keyword evidence="5" id="KW-1185">Reference proteome</keyword>
<accession>A0A5P8E8A9</accession>
<dbReference type="GO" id="GO:0035591">
    <property type="term" value="F:signaling adaptor activity"/>
    <property type="evidence" value="ECO:0007669"/>
    <property type="project" value="TreeGrafter"/>
</dbReference>
<feature type="chain" id="PRO_5024425853" description="Leucine-rich repeat domain-containing protein" evidence="3">
    <location>
        <begin position="23"/>
        <end position="1006"/>
    </location>
</feature>
<name>A0A5P8E8A9_9BACT</name>
<dbReference type="SUPFAM" id="SSF52047">
    <property type="entry name" value="RNI-like"/>
    <property type="match status" value="2"/>
</dbReference>
<dbReference type="InterPro" id="IPR052574">
    <property type="entry name" value="CDIRP"/>
</dbReference>